<accession>A0A060Q338</accession>
<dbReference type="GO" id="GO:0005829">
    <property type="term" value="C:cytosol"/>
    <property type="evidence" value="ECO:0007669"/>
    <property type="project" value="TreeGrafter"/>
</dbReference>
<evidence type="ECO:0000259" key="1">
    <source>
        <dbReference type="SMART" id="SM00923"/>
    </source>
</evidence>
<dbReference type="InterPro" id="IPR037407">
    <property type="entry name" value="MLP_fam"/>
</dbReference>
<dbReference type="RefSeq" id="WP_029931800.1">
    <property type="nucleotide sequence ID" value="NZ_JADLPU010000001.1"/>
</dbReference>
<name>A0A060Q338_9NOCA</name>
<dbReference type="SUPFAM" id="SSF160582">
    <property type="entry name" value="MbtH-like"/>
    <property type="match status" value="1"/>
</dbReference>
<reference evidence="2" key="1">
    <citation type="journal article" date="2014" name="BMC Genomics">
        <title>Genome based analysis of type-I polyketide synthase and nonribosomal peptide synthetase gene clusters in seven strains of five representative Nocardia species.</title>
        <authorList>
            <person name="Komaki H."/>
            <person name="Ichikawa N."/>
            <person name="Hosoyama A."/>
            <person name="Takahashi-Nakaguchi A."/>
            <person name="Matsuzawa T."/>
            <person name="Suzuki K."/>
            <person name="Fujita N."/>
            <person name="Gonoi T."/>
        </authorList>
    </citation>
    <scope>NUCLEOTIDE SEQUENCE</scope>
    <source>
        <strain evidence="2">IFM 11049</strain>
    </source>
</reference>
<dbReference type="InterPro" id="IPR038020">
    <property type="entry name" value="MbtH-like_sf"/>
</dbReference>
<feature type="domain" description="MbtH-like" evidence="1">
    <location>
        <begin position="5"/>
        <end position="54"/>
    </location>
</feature>
<organism evidence="2">
    <name type="scientific">Nocardia otitidiscaviarum</name>
    <dbReference type="NCBI Taxonomy" id="1823"/>
    <lineage>
        <taxon>Bacteria</taxon>
        <taxon>Bacillati</taxon>
        <taxon>Actinomycetota</taxon>
        <taxon>Actinomycetes</taxon>
        <taxon>Mycobacteriales</taxon>
        <taxon>Nocardiaceae</taxon>
        <taxon>Nocardia</taxon>
    </lineage>
</organism>
<protein>
    <submittedName>
        <fullName evidence="2">MbtH domain protein</fullName>
    </submittedName>
</protein>
<sequence>MTDTNPFDNDEGEFSVLRNAEGQYSLWPDFAPIPEGWQVVHEGGRRDCLDYVELHWTDMRPKSLIEAMGGDGRG</sequence>
<proteinExistence type="predicted"/>
<evidence type="ECO:0000313" key="2">
    <source>
        <dbReference type="EMBL" id="BAO99114.1"/>
    </source>
</evidence>
<dbReference type="AlphaFoldDB" id="A0A060Q338"/>
<dbReference type="EMBL" id="AB700587">
    <property type="protein sequence ID" value="BAO99114.1"/>
    <property type="molecule type" value="Genomic_DNA"/>
</dbReference>
<dbReference type="Gene3D" id="3.90.820.10">
    <property type="entry name" value="Structural Genomics, Unknown Function 30-nov-00 1gh9 Mol_id"/>
    <property type="match status" value="1"/>
</dbReference>
<dbReference type="SMART" id="SM00923">
    <property type="entry name" value="MbtH"/>
    <property type="match status" value="1"/>
</dbReference>
<dbReference type="GO" id="GO:0019290">
    <property type="term" value="P:siderophore biosynthetic process"/>
    <property type="evidence" value="ECO:0007669"/>
    <property type="project" value="TreeGrafter"/>
</dbReference>
<dbReference type="InterPro" id="IPR005153">
    <property type="entry name" value="MbtH-like_dom"/>
</dbReference>
<dbReference type="PANTHER" id="PTHR38444">
    <property type="entry name" value="ENTEROBACTIN BIOSYNTHESIS PROTEIN YBDZ"/>
    <property type="match status" value="1"/>
</dbReference>
<dbReference type="PANTHER" id="PTHR38444:SF1">
    <property type="entry name" value="ENTEROBACTIN BIOSYNTHESIS PROTEIN YBDZ"/>
    <property type="match status" value="1"/>
</dbReference>
<dbReference type="Pfam" id="PF03621">
    <property type="entry name" value="MbtH"/>
    <property type="match status" value="1"/>
</dbReference>